<dbReference type="InterPro" id="IPR016186">
    <property type="entry name" value="C-type_lectin-like/link_sf"/>
</dbReference>
<dbReference type="Gene3D" id="3.10.100.10">
    <property type="entry name" value="Mannose-Binding Protein A, subunit A"/>
    <property type="match status" value="1"/>
</dbReference>
<dbReference type="Proteomes" id="UP001652581">
    <property type="component" value="Chromosome 34"/>
</dbReference>
<organism evidence="1 2">
    <name type="scientific">Vicugna pacos</name>
    <name type="common">Alpaca</name>
    <name type="synonym">Lama pacos</name>
    <dbReference type="NCBI Taxonomy" id="30538"/>
    <lineage>
        <taxon>Eukaryota</taxon>
        <taxon>Metazoa</taxon>
        <taxon>Chordata</taxon>
        <taxon>Craniata</taxon>
        <taxon>Vertebrata</taxon>
        <taxon>Euteleostomi</taxon>
        <taxon>Mammalia</taxon>
        <taxon>Eutheria</taxon>
        <taxon>Laurasiatheria</taxon>
        <taxon>Artiodactyla</taxon>
        <taxon>Tylopoda</taxon>
        <taxon>Camelidae</taxon>
        <taxon>Vicugna</taxon>
    </lineage>
</organism>
<dbReference type="InterPro" id="IPR016187">
    <property type="entry name" value="CTDL_fold"/>
</dbReference>
<protein>
    <submittedName>
        <fullName evidence="2">C-type lectin domain family 2 member A</fullName>
    </submittedName>
</protein>
<reference evidence="2" key="1">
    <citation type="submission" date="2025-08" db="UniProtKB">
        <authorList>
            <consortium name="RefSeq"/>
        </authorList>
    </citation>
    <scope>IDENTIFICATION</scope>
</reference>
<gene>
    <name evidence="2" type="primary">CLEC2A</name>
</gene>
<evidence type="ECO:0000313" key="1">
    <source>
        <dbReference type="Proteomes" id="UP001652581"/>
    </source>
</evidence>
<proteinExistence type="predicted"/>
<dbReference type="GeneID" id="102542765"/>
<dbReference type="SUPFAM" id="SSF56436">
    <property type="entry name" value="C-type lectin-like"/>
    <property type="match status" value="1"/>
</dbReference>
<keyword evidence="1" id="KW-1185">Reference proteome</keyword>
<dbReference type="RefSeq" id="XP_072810518.1">
    <property type="nucleotide sequence ID" value="XM_072954417.1"/>
</dbReference>
<name>A0ABM5CPE1_VICPA</name>
<evidence type="ECO:0000313" key="2">
    <source>
        <dbReference type="RefSeq" id="XP_072810518.1"/>
    </source>
</evidence>
<accession>A0ABM5CPE1</accession>
<sequence>MMVPELCDSSHDSWIRGATPPAWKSLSKMSTSKVRVSRMSHSCPASLQDTLHDHQKFLKMCTGTSMHWIGLSRALGESWRWTDGATFNAWFEISGNGLFAFLNTDGVSSSRGLVDIKWICSKPRF</sequence>